<dbReference type="VEuPathDB" id="FungiDB:RhiirFUN_011721"/>
<accession>A0A2I1EY15</accession>
<evidence type="ECO:0000259" key="2">
    <source>
        <dbReference type="PROSITE" id="PS50011"/>
    </source>
</evidence>
<sequence length="132" mass="15319">MLIADFGLSKEESLITSNSLLKGIHSVISRKDIKDLRHLISYIFSFGVLLWEISCGKILFAELSDFMIMTKLANGVREQRVNPTPDEYYDLYTECWDENPEKRPKIDEIVRILEVIISLTSPPPTYKSRFEF</sequence>
<keyword evidence="1" id="KW-0812">Transmembrane</keyword>
<dbReference type="GO" id="GO:0004674">
    <property type="term" value="F:protein serine/threonine kinase activity"/>
    <property type="evidence" value="ECO:0007669"/>
    <property type="project" value="TreeGrafter"/>
</dbReference>
<dbReference type="InterPro" id="IPR051681">
    <property type="entry name" value="Ser/Thr_Kinases-Pseudokinases"/>
</dbReference>
<reference evidence="4 5" key="2">
    <citation type="submission" date="2017-10" db="EMBL/GenBank/DDBJ databases">
        <title>Genome analyses suggest a sexual origin of heterokaryosis in a supposedly ancient asexual fungus.</title>
        <authorList>
            <person name="Corradi N."/>
            <person name="Sedzielewska K."/>
            <person name="Noel J."/>
            <person name="Charron P."/>
            <person name="Farinelli L."/>
            <person name="Marton T."/>
            <person name="Kruger M."/>
            <person name="Pelin A."/>
            <person name="Brachmann A."/>
            <person name="Corradi N."/>
        </authorList>
    </citation>
    <scope>NUCLEOTIDE SEQUENCE [LARGE SCALE GENOMIC DNA]</scope>
    <source>
        <strain evidence="4 5">A1</strain>
    </source>
</reference>
<dbReference type="Proteomes" id="UP000232688">
    <property type="component" value="Unassembled WGS sequence"/>
</dbReference>
<feature type="transmembrane region" description="Helical" evidence="1">
    <location>
        <begin position="39"/>
        <end position="60"/>
    </location>
</feature>
<dbReference type="InterPro" id="IPR011009">
    <property type="entry name" value="Kinase-like_dom_sf"/>
</dbReference>
<dbReference type="EMBL" id="LLXH01000085">
    <property type="protein sequence ID" value="PKC73504.1"/>
    <property type="molecule type" value="Genomic_DNA"/>
</dbReference>
<dbReference type="Pfam" id="PF07714">
    <property type="entry name" value="PK_Tyr_Ser-Thr"/>
    <property type="match status" value="1"/>
</dbReference>
<dbReference type="OrthoDB" id="4062651at2759"/>
<organism evidence="3 6">
    <name type="scientific">Rhizophagus irregularis</name>
    <dbReference type="NCBI Taxonomy" id="588596"/>
    <lineage>
        <taxon>Eukaryota</taxon>
        <taxon>Fungi</taxon>
        <taxon>Fungi incertae sedis</taxon>
        <taxon>Mucoromycota</taxon>
        <taxon>Glomeromycotina</taxon>
        <taxon>Glomeromycetes</taxon>
        <taxon>Glomerales</taxon>
        <taxon>Glomeraceae</taxon>
        <taxon>Rhizophagus</taxon>
    </lineage>
</organism>
<evidence type="ECO:0000313" key="3">
    <source>
        <dbReference type="EMBL" id="CAB5360314.1"/>
    </source>
</evidence>
<dbReference type="PANTHER" id="PTHR44329">
    <property type="entry name" value="SERINE/THREONINE-PROTEIN KINASE TNNI3K-RELATED"/>
    <property type="match status" value="1"/>
</dbReference>
<dbReference type="InterPro" id="IPR000719">
    <property type="entry name" value="Prot_kinase_dom"/>
</dbReference>
<dbReference type="VEuPathDB" id="FungiDB:RhiirA1_388904"/>
<keyword evidence="1" id="KW-0472">Membrane</keyword>
<dbReference type="GO" id="GO:0005524">
    <property type="term" value="F:ATP binding"/>
    <property type="evidence" value="ECO:0007669"/>
    <property type="project" value="InterPro"/>
</dbReference>
<name>A0A2I1EY15_9GLOM</name>
<keyword evidence="1" id="KW-1133">Transmembrane helix</keyword>
<evidence type="ECO:0000313" key="4">
    <source>
        <dbReference type="EMBL" id="PKC73504.1"/>
    </source>
</evidence>
<protein>
    <recommendedName>
        <fullName evidence="2">Protein kinase domain-containing protein</fullName>
    </recommendedName>
</protein>
<gene>
    <name evidence="3" type="ORF">CHRIB12_LOCUS8126</name>
    <name evidence="4" type="ORF">RhiirA1_388904</name>
</gene>
<proteinExistence type="predicted"/>
<dbReference type="SUPFAM" id="SSF56112">
    <property type="entry name" value="Protein kinase-like (PK-like)"/>
    <property type="match status" value="1"/>
</dbReference>
<dbReference type="AlphaFoldDB" id="A0A2I1EY15"/>
<reference evidence="3" key="3">
    <citation type="submission" date="2020-05" db="EMBL/GenBank/DDBJ databases">
        <authorList>
            <person name="Rincon C."/>
            <person name="Sanders R I."/>
            <person name="Robbins C."/>
            <person name="Chaturvedi A."/>
        </authorList>
    </citation>
    <scope>NUCLEOTIDE SEQUENCE</scope>
    <source>
        <strain evidence="3">CHB12</strain>
    </source>
</reference>
<evidence type="ECO:0000256" key="1">
    <source>
        <dbReference type="SAM" id="Phobius"/>
    </source>
</evidence>
<feature type="domain" description="Protein kinase" evidence="2">
    <location>
        <begin position="1"/>
        <end position="116"/>
    </location>
</feature>
<reference evidence="4 5" key="1">
    <citation type="submission" date="2017-10" db="EMBL/GenBank/DDBJ databases">
        <title>Extensive intraspecific genome diversity in a model arbuscular mycorrhizal fungus.</title>
        <authorList>
            <person name="Chen E.C.H."/>
            <person name="Morin E."/>
            <person name="Baudet D."/>
            <person name="Noel J."/>
            <person name="Ndikumana S."/>
            <person name="Charron P."/>
            <person name="St-Onge C."/>
            <person name="Giorgi J."/>
            <person name="Grigoriev I.V."/>
            <person name="Roux C."/>
            <person name="Martin F.M."/>
            <person name="Corradi N."/>
        </authorList>
    </citation>
    <scope>NUCLEOTIDE SEQUENCE [LARGE SCALE GENOMIC DNA]</scope>
    <source>
        <strain evidence="4 5">A1</strain>
    </source>
</reference>
<dbReference type="Proteomes" id="UP000684084">
    <property type="component" value="Unassembled WGS sequence"/>
</dbReference>
<dbReference type="EMBL" id="CAGKOT010000015">
    <property type="protein sequence ID" value="CAB5360314.1"/>
    <property type="molecule type" value="Genomic_DNA"/>
</dbReference>
<comment type="caution">
    <text evidence="3">The sequence shown here is derived from an EMBL/GenBank/DDBJ whole genome shotgun (WGS) entry which is preliminary data.</text>
</comment>
<dbReference type="InterPro" id="IPR001245">
    <property type="entry name" value="Ser-Thr/Tyr_kinase_cat_dom"/>
</dbReference>
<evidence type="ECO:0000313" key="6">
    <source>
        <dbReference type="Proteomes" id="UP000684084"/>
    </source>
</evidence>
<dbReference type="Gene3D" id="1.10.510.10">
    <property type="entry name" value="Transferase(Phosphotransferase) domain 1"/>
    <property type="match status" value="1"/>
</dbReference>
<evidence type="ECO:0000313" key="5">
    <source>
        <dbReference type="Proteomes" id="UP000232688"/>
    </source>
</evidence>
<dbReference type="PROSITE" id="PS50011">
    <property type="entry name" value="PROTEIN_KINASE_DOM"/>
    <property type="match status" value="1"/>
</dbReference>